<dbReference type="Proteomes" id="UP001164539">
    <property type="component" value="Chromosome 8"/>
</dbReference>
<sequence>MESKELTLNREGGGGNSKSSGDGFIDRSKVRILLCDNDASSSEEVFSLLLKCSYQVTSVRSARQVIDALNAEGSEIDIILAEVDLPMTKGLKMLKYITRDKELRRIPVIMMSAQDEVSVVVKCLRLGAADYLVKPLRTNELLNLWTHMWRRRRMLGLAEKNILNYDFDLVASDPSDANTNSTTLFSDDTDEKSRRSTNPEMGMSTHQENESAAAAFASAASAATTAAIERSLTGVWEYRPDVPGISDRRTGQFSSGPKKSELKIGESSAFFSYVKSSMPKTNSPRVINVDDTAPQNVSKEEKRQPCCPQVVNDSQIHENCETWENYSQGEDFPSSSSVPDSLSMERSSTPPVSVDFPQNRSSKDEKFFQAHLPSRNELQLDQSNLPPQTTYQYYMSGAMNQVMLPSPAQLYQKNLHELQNHATSAMLPQYNHLPQCLPHVTGMTSFPYYPVSVCLQPGQVSTNSWPSFGNSSSTEVNLSKVDRREAALIKFRQKRKERCFDKKIRYVNRKRLAERRPRVRGQFVRKVNGVNVDLNGQPASADYDEDEDDEEEQASRDSSPEDDTSGY</sequence>
<reference evidence="1 2" key="1">
    <citation type="journal article" date="2023" name="Science">
        <title>Complex scaffold remodeling in plant triterpene biosynthesis.</title>
        <authorList>
            <person name="De La Pena R."/>
            <person name="Hodgson H."/>
            <person name="Liu J.C."/>
            <person name="Stephenson M.J."/>
            <person name="Martin A.C."/>
            <person name="Owen C."/>
            <person name="Harkess A."/>
            <person name="Leebens-Mack J."/>
            <person name="Jimenez L.E."/>
            <person name="Osbourn A."/>
            <person name="Sattely E.S."/>
        </authorList>
    </citation>
    <scope>NUCLEOTIDE SEQUENCE [LARGE SCALE GENOMIC DNA]</scope>
    <source>
        <strain evidence="2">cv. JPN11</strain>
        <tissue evidence="1">Leaf</tissue>
    </source>
</reference>
<gene>
    <name evidence="1" type="ORF">OWV82_015208</name>
</gene>
<protein>
    <submittedName>
        <fullName evidence="1">Two-component response regulator-like</fullName>
    </submittedName>
</protein>
<comment type="caution">
    <text evidence="1">The sequence shown here is derived from an EMBL/GenBank/DDBJ whole genome shotgun (WGS) entry which is preliminary data.</text>
</comment>
<organism evidence="1 2">
    <name type="scientific">Melia azedarach</name>
    <name type="common">Chinaberry tree</name>
    <dbReference type="NCBI Taxonomy" id="155640"/>
    <lineage>
        <taxon>Eukaryota</taxon>
        <taxon>Viridiplantae</taxon>
        <taxon>Streptophyta</taxon>
        <taxon>Embryophyta</taxon>
        <taxon>Tracheophyta</taxon>
        <taxon>Spermatophyta</taxon>
        <taxon>Magnoliopsida</taxon>
        <taxon>eudicotyledons</taxon>
        <taxon>Gunneridae</taxon>
        <taxon>Pentapetalae</taxon>
        <taxon>rosids</taxon>
        <taxon>malvids</taxon>
        <taxon>Sapindales</taxon>
        <taxon>Meliaceae</taxon>
        <taxon>Melia</taxon>
    </lineage>
</organism>
<keyword evidence="2" id="KW-1185">Reference proteome</keyword>
<evidence type="ECO:0000313" key="1">
    <source>
        <dbReference type="EMBL" id="KAJ4713061.1"/>
    </source>
</evidence>
<accession>A0ACC1XNK2</accession>
<dbReference type="EMBL" id="CM051401">
    <property type="protein sequence ID" value="KAJ4713061.1"/>
    <property type="molecule type" value="Genomic_DNA"/>
</dbReference>
<proteinExistence type="predicted"/>
<name>A0ACC1XNK2_MELAZ</name>
<evidence type="ECO:0000313" key="2">
    <source>
        <dbReference type="Proteomes" id="UP001164539"/>
    </source>
</evidence>